<dbReference type="EMBL" id="JAAEDI010000003">
    <property type="protein sequence ID" value="MBR0648694.1"/>
    <property type="molecule type" value="Genomic_DNA"/>
</dbReference>
<evidence type="ECO:0000259" key="4">
    <source>
        <dbReference type="Pfam" id="PF23639"/>
    </source>
</evidence>
<comment type="caution">
    <text evidence="5">The sequence shown here is derived from an EMBL/GenBank/DDBJ whole genome shotgun (WGS) entry which is preliminary data.</text>
</comment>
<feature type="domain" description="Toprim" evidence="3">
    <location>
        <begin position="241"/>
        <end position="327"/>
    </location>
</feature>
<keyword evidence="6" id="KW-1185">Reference proteome</keyword>
<dbReference type="InterPro" id="IPR007936">
    <property type="entry name" value="VapE-like_dom"/>
</dbReference>
<proteinExistence type="predicted"/>
<reference evidence="6" key="1">
    <citation type="journal article" date="2021" name="Syst. Appl. Microbiol.">
        <title>Roseomonas hellenica sp. nov., isolated from roots of wild-growing Alkanna tinctoria.</title>
        <authorList>
            <person name="Rat A."/>
            <person name="Naranjo H.D."/>
            <person name="Lebbe L."/>
            <person name="Cnockaert M."/>
            <person name="Krigas N."/>
            <person name="Grigoriadou K."/>
            <person name="Maloupa E."/>
            <person name="Willems A."/>
        </authorList>
    </citation>
    <scope>NUCLEOTIDE SEQUENCE [LARGE SCALE GENOMIC DNA]</scope>
    <source>
        <strain evidence="6">LMG 31159</strain>
    </source>
</reference>
<evidence type="ECO:0000259" key="3">
    <source>
        <dbReference type="Pfam" id="PF13362"/>
    </source>
</evidence>
<evidence type="ECO:0000313" key="6">
    <source>
        <dbReference type="Proteomes" id="UP000698752"/>
    </source>
</evidence>
<dbReference type="Proteomes" id="UP000698752">
    <property type="component" value="Unassembled WGS sequence"/>
</dbReference>
<feature type="compositionally biased region" description="Basic and acidic residues" evidence="1">
    <location>
        <begin position="834"/>
        <end position="846"/>
    </location>
</feature>
<feature type="domain" description="DUF7146" evidence="4">
    <location>
        <begin position="133"/>
        <end position="232"/>
    </location>
</feature>
<evidence type="ECO:0000259" key="2">
    <source>
        <dbReference type="Pfam" id="PF05272"/>
    </source>
</evidence>
<dbReference type="PANTHER" id="PTHR34985:SF1">
    <property type="entry name" value="SLR0554 PROTEIN"/>
    <property type="match status" value="1"/>
</dbReference>
<dbReference type="Pfam" id="PF23639">
    <property type="entry name" value="DUF7146"/>
    <property type="match status" value="1"/>
</dbReference>
<gene>
    <name evidence="5" type="ORF">GXW78_03410</name>
</gene>
<accession>A0ABS5ECD8</accession>
<sequence>MTASARIDLNDAGLVLPVRHDLAEVRRRLADTARDWLPALFPQAVRAPDRKTLRCADLSGRRPRGEGSCVLHLDGRFAGWGFDHATGESAGPIDMVYHGTGLTEARLFAEAARLAQMEQPAPNPRPQEPRPDHSREVARLLEGCQPLAGTVAETYLRGRGLEVPDSPDLLFHPDLADFETKRGWAGIVAIVRDGAGEATGGIHRTYLLDDGSAKAPPGKKMLGPIAGGAVRLAPLPDDGRIGVAEGIETALAAQTVFGVPTMAALSADGLRRWQWPAGTAHVTIFADAGLPGMQAAATLADQLNLANIPSRIIAPLHGDDFNDDLRHGVTAADYAEAHVAGEQIPPPATVEELLAAAATLTNPPEMGPLSQLLGRLVTLRLEPLPERQVLGAIKSATGIAVSILEKQLGELRRRFNTTGDVNQAPIRPRWASLLRLDPGGTPERNEANVITALSLDAAFAGALVFDEFAQEILVTRALPWEPVGSTLPRAWGDADDVRCAEWLQRHEINVPPVVVGRSVVAVARNIRIHPVRDYLTALAWDGTPRLDAWAVTYLGAADTTLNRAMASLWMISAVARIMRPGAKADHMLILEGPQGIRKSTALRMLASDAWFTDELAEIGSKDAAQQMRGVWIIEMAELDAIGRAEVSRIKAFLTRTADRYRPPYERYVVTVPRQCVFAGSVNPDTYLRDETGNRRFWPLRCGEIDLDGLRRGRDQLWAEAVARFNAGAPWWLEDRDLIVSATAEQEARYEPDAWDALIERWLVSERRSVNVGFGSYDDWQDRHVPRPKPLTDVSVGEVLEQALSIEPAKWTRADQMRVSSFLKARKWERYKASVPDKDGGTREWRYRAPRPGGSA</sequence>
<evidence type="ECO:0000313" key="5">
    <source>
        <dbReference type="EMBL" id="MBR0648694.1"/>
    </source>
</evidence>
<feature type="domain" description="Virulence-associated protein E-like" evidence="2">
    <location>
        <begin position="535"/>
        <end position="743"/>
    </location>
</feature>
<name>A0ABS5ECD8_9PROT</name>
<dbReference type="Pfam" id="PF13362">
    <property type="entry name" value="Toprim_3"/>
    <property type="match status" value="1"/>
</dbReference>
<evidence type="ECO:0000256" key="1">
    <source>
        <dbReference type="SAM" id="MobiDB-lite"/>
    </source>
</evidence>
<protein>
    <submittedName>
        <fullName evidence="5">P-loop ATPase</fullName>
    </submittedName>
</protein>
<dbReference type="PANTHER" id="PTHR34985">
    <property type="entry name" value="SLR0554 PROTEIN"/>
    <property type="match status" value="1"/>
</dbReference>
<dbReference type="InterPro" id="IPR006171">
    <property type="entry name" value="TOPRIM_dom"/>
</dbReference>
<feature type="region of interest" description="Disordered" evidence="1">
    <location>
        <begin position="834"/>
        <end position="855"/>
    </location>
</feature>
<organism evidence="5 6">
    <name type="scientific">Neoroseomonas terrae</name>
    <dbReference type="NCBI Taxonomy" id="424799"/>
    <lineage>
        <taxon>Bacteria</taxon>
        <taxon>Pseudomonadati</taxon>
        <taxon>Pseudomonadota</taxon>
        <taxon>Alphaproteobacteria</taxon>
        <taxon>Acetobacterales</taxon>
        <taxon>Acetobacteraceae</taxon>
        <taxon>Neoroseomonas</taxon>
    </lineage>
</organism>
<dbReference type="Pfam" id="PF05272">
    <property type="entry name" value="VapE-like_dom"/>
    <property type="match status" value="1"/>
</dbReference>
<dbReference type="InterPro" id="IPR055570">
    <property type="entry name" value="DUF7146"/>
</dbReference>